<dbReference type="EMBL" id="KN121538">
    <property type="protein sequence ID" value="KFO36135.1"/>
    <property type="molecule type" value="Genomic_DNA"/>
</dbReference>
<evidence type="ECO:0000256" key="1">
    <source>
        <dbReference type="SAM" id="MobiDB-lite"/>
    </source>
</evidence>
<keyword evidence="3" id="KW-1185">Reference proteome</keyword>
<name>A0A091E0R2_FUKDA</name>
<organism evidence="2 3">
    <name type="scientific">Fukomys damarensis</name>
    <name type="common">Damaraland mole rat</name>
    <name type="synonym">Cryptomys damarensis</name>
    <dbReference type="NCBI Taxonomy" id="885580"/>
    <lineage>
        <taxon>Eukaryota</taxon>
        <taxon>Metazoa</taxon>
        <taxon>Chordata</taxon>
        <taxon>Craniata</taxon>
        <taxon>Vertebrata</taxon>
        <taxon>Euteleostomi</taxon>
        <taxon>Mammalia</taxon>
        <taxon>Eutheria</taxon>
        <taxon>Euarchontoglires</taxon>
        <taxon>Glires</taxon>
        <taxon>Rodentia</taxon>
        <taxon>Hystricomorpha</taxon>
        <taxon>Bathyergidae</taxon>
        <taxon>Fukomys</taxon>
    </lineage>
</organism>
<proteinExistence type="predicted"/>
<sequence>MVHSQEAASEETDIPLGPHTTAMANQKAVGMSTHIGEQRSGGTRCTFENDVADVKDHAQLIEEQTHLYTEVGQYRRNAESVRNINLHSTPVGSCHPYVHLNDALLRVQGLQSEIIRCFISPQQYGLVLCRDCSVTCSLLVFLATHVIFHPISLVTAFSHSAPSMIPLPLWKLRSLRRQAWLRLSSEKGLACTVQLPALHGPGSPRTGDSAQRREALQHPSEELSHDYEITGINLR</sequence>
<evidence type="ECO:0000313" key="3">
    <source>
        <dbReference type="Proteomes" id="UP000028990"/>
    </source>
</evidence>
<gene>
    <name evidence="2" type="ORF">H920_02509</name>
</gene>
<reference evidence="2 3" key="1">
    <citation type="submission" date="2013-11" db="EMBL/GenBank/DDBJ databases">
        <title>The Damaraland mole rat (Fukomys damarensis) genome and evolution of African mole rats.</title>
        <authorList>
            <person name="Gladyshev V.N."/>
            <person name="Fang X."/>
        </authorList>
    </citation>
    <scope>NUCLEOTIDE SEQUENCE [LARGE SCALE GENOMIC DNA]</scope>
    <source>
        <tissue evidence="2">Liver</tissue>
    </source>
</reference>
<protein>
    <submittedName>
        <fullName evidence="2">Uncharacterized protein</fullName>
    </submittedName>
</protein>
<feature type="region of interest" description="Disordered" evidence="1">
    <location>
        <begin position="197"/>
        <end position="220"/>
    </location>
</feature>
<dbReference type="Proteomes" id="UP000028990">
    <property type="component" value="Unassembled WGS sequence"/>
</dbReference>
<evidence type="ECO:0000313" key="2">
    <source>
        <dbReference type="EMBL" id="KFO36135.1"/>
    </source>
</evidence>
<accession>A0A091E0R2</accession>
<dbReference type="AlphaFoldDB" id="A0A091E0R2"/>
<feature type="compositionally biased region" description="Basic and acidic residues" evidence="1">
    <location>
        <begin position="210"/>
        <end position="220"/>
    </location>
</feature>